<protein>
    <recommendedName>
        <fullName evidence="2">USP domain-containing protein</fullName>
    </recommendedName>
</protein>
<dbReference type="GO" id="GO:0016579">
    <property type="term" value="P:protein deubiquitination"/>
    <property type="evidence" value="ECO:0007669"/>
    <property type="project" value="InterPro"/>
</dbReference>
<feature type="compositionally biased region" description="Basic and acidic residues" evidence="1">
    <location>
        <begin position="1068"/>
        <end position="1103"/>
    </location>
</feature>
<evidence type="ECO:0000313" key="3">
    <source>
        <dbReference type="EMBL" id="KAK7092239.1"/>
    </source>
</evidence>
<feature type="region of interest" description="Disordered" evidence="1">
    <location>
        <begin position="679"/>
        <end position="718"/>
    </location>
</feature>
<dbReference type="EMBL" id="JBAMIC010000021">
    <property type="protein sequence ID" value="KAK7092239.1"/>
    <property type="molecule type" value="Genomic_DNA"/>
</dbReference>
<evidence type="ECO:0000259" key="2">
    <source>
        <dbReference type="PROSITE" id="PS50235"/>
    </source>
</evidence>
<feature type="compositionally biased region" description="Low complexity" evidence="1">
    <location>
        <begin position="685"/>
        <end position="697"/>
    </location>
</feature>
<dbReference type="GO" id="GO:0005829">
    <property type="term" value="C:cytosol"/>
    <property type="evidence" value="ECO:0007669"/>
    <property type="project" value="TreeGrafter"/>
</dbReference>
<feature type="compositionally biased region" description="Polar residues" evidence="1">
    <location>
        <begin position="492"/>
        <end position="503"/>
    </location>
</feature>
<dbReference type="InterPro" id="IPR038765">
    <property type="entry name" value="Papain-like_cys_pep_sf"/>
</dbReference>
<feature type="compositionally biased region" description="Basic residues" evidence="1">
    <location>
        <begin position="326"/>
        <end position="338"/>
    </location>
</feature>
<keyword evidence="4" id="KW-1185">Reference proteome</keyword>
<feature type="region of interest" description="Disordered" evidence="1">
    <location>
        <begin position="748"/>
        <end position="787"/>
    </location>
</feature>
<feature type="region of interest" description="Disordered" evidence="1">
    <location>
        <begin position="1"/>
        <end position="73"/>
    </location>
</feature>
<evidence type="ECO:0000313" key="4">
    <source>
        <dbReference type="Proteomes" id="UP001374579"/>
    </source>
</evidence>
<dbReference type="PROSITE" id="PS00973">
    <property type="entry name" value="USP_2"/>
    <property type="match status" value="1"/>
</dbReference>
<feature type="region of interest" description="Disordered" evidence="1">
    <location>
        <begin position="626"/>
        <end position="661"/>
    </location>
</feature>
<dbReference type="Gene3D" id="3.90.70.10">
    <property type="entry name" value="Cysteine proteinases"/>
    <property type="match status" value="2"/>
</dbReference>
<feature type="domain" description="USP" evidence="2">
    <location>
        <begin position="83"/>
        <end position="1173"/>
    </location>
</feature>
<dbReference type="InterPro" id="IPR001394">
    <property type="entry name" value="Peptidase_C19_UCH"/>
</dbReference>
<feature type="compositionally biased region" description="Polar residues" evidence="1">
    <location>
        <begin position="280"/>
        <end position="293"/>
    </location>
</feature>
<dbReference type="SUPFAM" id="SSF54001">
    <property type="entry name" value="Cysteine proteinases"/>
    <property type="match status" value="2"/>
</dbReference>
<feature type="region of interest" description="Disordered" evidence="1">
    <location>
        <begin position="1025"/>
        <end position="1127"/>
    </location>
</feature>
<feature type="compositionally biased region" description="Polar residues" evidence="1">
    <location>
        <begin position="1039"/>
        <end position="1060"/>
    </location>
</feature>
<feature type="compositionally biased region" description="Low complexity" evidence="1">
    <location>
        <begin position="352"/>
        <end position="364"/>
    </location>
</feature>
<dbReference type="GO" id="GO:0004843">
    <property type="term" value="F:cysteine-type deubiquitinase activity"/>
    <property type="evidence" value="ECO:0007669"/>
    <property type="project" value="InterPro"/>
</dbReference>
<dbReference type="InterPro" id="IPR018200">
    <property type="entry name" value="USP_CS"/>
</dbReference>
<dbReference type="AlphaFoldDB" id="A0AAN9G292"/>
<accession>A0AAN9G292</accession>
<sequence>MVVADEEPPRKRSRLSLKSRKGDNTAQSQTEDPGPPPPVESTGAVPQGPVSESEQESHDCSPPVIDLAESDLPCDGPGVPPVASMENLGNTCFLNSVLEVLRYTPCFLEGLEQLYRHIVYLEKVKATDAVQESEEVNTEPSMAWELVKNLFKMYKRMEKREETCSQFASADVTSMAVKPDKILDAIRECNPMFEGNMQHDAQELLRCLLCYLEDSERELHTDYAGVLALDPALLKTPGKTPDAHKQCRNPIMENFLSAGKMKGRRGKSVVSALKFEEPSESSQSAHKTSSLASGSKRGNPAANLADLLGDSDREIKEESSLSTAKQTKKGRFRHAKLRKVSEAENGDEVDGMSMQMESQSSSNSALSDGRKNGAQEEEQVEKPEAKNTRRSARRTAVNGRSSVCPVSQLTTKGGARSKRQGKVAETNGKGDEKLYSDVLKEMDTSSEMKENGDHEAPGKFQPTILSMFGKTAGRPCKRLGMRGRIIRKDETSPTALPVSNVSPETAELRRSPRKSSNARPATMALAASPRKQAGVMTSPTSPARPDEFPANVVNGDEGTAFDPGVTSTDIVAASPITAHLWDTACLESPKHCFNAKACNGRLSPSPIEISDDESVEMDPREQEKLPCKLPGLIPAGNGDNKPDPISVKVQSTSSPSQTESLKIKPENFSPVKFRSARASPTKACLSSPTKSSLLTKTRGMASPAKSETLSPSLLNGHSKDAQSSKLMVKLEKCDHLCNSPTISASAAMKALKGPSSSSTCRKMSFGGDEEDAGGNDQDSDEDEISLGTKSSFKSVPLKSVCVKVEKCDMVCSSPEKSVSARFATTCLARQRAQRFNIMEKLFQGTMMMRTKCLECERCTERKESFQDVSVPLKSGGSADSDSDTDEEKDPCLLRLMHAFTDVERLREDNKYYCEQCQRYVEAERSLHYQALPNILTVHLKRFSATGMFGCLSKINDHVAVPLTLSCLRYNCPKPCVRPDHRYTLFAIITHAGSTISAGHYLSYIKVMPNALPFDTLSNYLNTTPNKKSTTLSDGEETPTKSSVKSQCEVASSSLTDSAQVGMSPGGDSHTRRTRSDSVSDKWDYVGEKGDARSSFDSPKEQRRNSPQKRTRHGMSNGDKASAKNSDMDTSDYHWLECDDETIRILSETEFNERLTEKEGALRGTPYVLFYRRLDTLGAK</sequence>
<feature type="compositionally biased region" description="Polar residues" evidence="1">
    <location>
        <begin position="398"/>
        <end position="411"/>
    </location>
</feature>
<feature type="compositionally biased region" description="Acidic residues" evidence="1">
    <location>
        <begin position="767"/>
        <end position="784"/>
    </location>
</feature>
<dbReference type="Pfam" id="PF00443">
    <property type="entry name" value="UCH"/>
    <property type="match status" value="2"/>
</dbReference>
<reference evidence="3 4" key="1">
    <citation type="submission" date="2024-02" db="EMBL/GenBank/DDBJ databases">
        <title>Chromosome-scale genome assembly of the rough periwinkle Littorina saxatilis.</title>
        <authorList>
            <person name="De Jode A."/>
            <person name="Faria R."/>
            <person name="Formenti G."/>
            <person name="Sims Y."/>
            <person name="Smith T.P."/>
            <person name="Tracey A."/>
            <person name="Wood J.M.D."/>
            <person name="Zagrodzka Z.B."/>
            <person name="Johannesson K."/>
            <person name="Butlin R.K."/>
            <person name="Leder E.H."/>
        </authorList>
    </citation>
    <scope>NUCLEOTIDE SEQUENCE [LARGE SCALE GENOMIC DNA]</scope>
    <source>
        <strain evidence="3">Snail1</strain>
        <tissue evidence="3">Muscle</tissue>
    </source>
</reference>
<feature type="compositionally biased region" description="Basic and acidic residues" evidence="1">
    <location>
        <begin position="368"/>
        <end position="387"/>
    </location>
</feature>
<comment type="caution">
    <text evidence="3">The sequence shown here is derived from an EMBL/GenBank/DDBJ whole genome shotgun (WGS) entry which is preliminary data.</text>
</comment>
<feature type="region of interest" description="Disordered" evidence="1">
    <location>
        <begin position="274"/>
        <end position="433"/>
    </location>
</feature>
<feature type="compositionally biased region" description="Polar residues" evidence="1">
    <location>
        <begin position="648"/>
        <end position="660"/>
    </location>
</feature>
<feature type="region of interest" description="Disordered" evidence="1">
    <location>
        <begin position="491"/>
        <end position="545"/>
    </location>
</feature>
<feature type="compositionally biased region" description="Basic and acidic residues" evidence="1">
    <location>
        <begin position="310"/>
        <end position="319"/>
    </location>
</feature>
<gene>
    <name evidence="3" type="ORF">V1264_008022</name>
</gene>
<dbReference type="PROSITE" id="PS50235">
    <property type="entry name" value="USP_3"/>
    <property type="match status" value="1"/>
</dbReference>
<dbReference type="GO" id="GO:0005634">
    <property type="term" value="C:nucleus"/>
    <property type="evidence" value="ECO:0007669"/>
    <property type="project" value="TreeGrafter"/>
</dbReference>
<organism evidence="3 4">
    <name type="scientific">Littorina saxatilis</name>
    <dbReference type="NCBI Taxonomy" id="31220"/>
    <lineage>
        <taxon>Eukaryota</taxon>
        <taxon>Metazoa</taxon>
        <taxon>Spiralia</taxon>
        <taxon>Lophotrochozoa</taxon>
        <taxon>Mollusca</taxon>
        <taxon>Gastropoda</taxon>
        <taxon>Caenogastropoda</taxon>
        <taxon>Littorinimorpha</taxon>
        <taxon>Littorinoidea</taxon>
        <taxon>Littorinidae</taxon>
        <taxon>Littorina</taxon>
    </lineage>
</organism>
<evidence type="ECO:0000256" key="1">
    <source>
        <dbReference type="SAM" id="MobiDB-lite"/>
    </source>
</evidence>
<proteinExistence type="predicted"/>
<dbReference type="InterPro" id="IPR050164">
    <property type="entry name" value="Peptidase_C19"/>
</dbReference>
<name>A0AAN9G292_9CAEN</name>
<dbReference type="PANTHER" id="PTHR24006:SF905">
    <property type="entry name" value="UBIQUITIN CARBOXYL-TERMINAL HYDROLASE 1"/>
    <property type="match status" value="1"/>
</dbReference>
<dbReference type="Proteomes" id="UP001374579">
    <property type="component" value="Unassembled WGS sequence"/>
</dbReference>
<feature type="compositionally biased region" description="Polar residues" evidence="1">
    <location>
        <begin position="705"/>
        <end position="716"/>
    </location>
</feature>
<dbReference type="PANTHER" id="PTHR24006">
    <property type="entry name" value="UBIQUITIN CARBOXYL-TERMINAL HYDROLASE"/>
    <property type="match status" value="1"/>
</dbReference>
<dbReference type="InterPro" id="IPR028889">
    <property type="entry name" value="USP"/>
</dbReference>